<evidence type="ECO:0000256" key="10">
    <source>
        <dbReference type="ARBA" id="ARBA00023170"/>
    </source>
</evidence>
<dbReference type="GO" id="GO:0005178">
    <property type="term" value="F:integrin binding"/>
    <property type="evidence" value="ECO:0007669"/>
    <property type="project" value="TreeGrafter"/>
</dbReference>
<keyword evidence="17" id="KW-1185">Reference proteome</keyword>
<keyword evidence="9 13" id="KW-0472">Membrane</keyword>
<feature type="repeat" description="FG-GAP" evidence="12">
    <location>
        <begin position="341"/>
        <end position="395"/>
    </location>
</feature>
<evidence type="ECO:0000256" key="12">
    <source>
        <dbReference type="PROSITE-ProRule" id="PRU00803"/>
    </source>
</evidence>
<evidence type="ECO:0000256" key="13">
    <source>
        <dbReference type="RuleBase" id="RU003762"/>
    </source>
</evidence>
<dbReference type="InterPro" id="IPR013519">
    <property type="entry name" value="Int_alpha_beta-p"/>
</dbReference>
<dbReference type="GO" id="GO:0007160">
    <property type="term" value="P:cell-matrix adhesion"/>
    <property type="evidence" value="ECO:0007669"/>
    <property type="project" value="TreeGrafter"/>
</dbReference>
<feature type="repeat" description="FG-GAP" evidence="12">
    <location>
        <begin position="279"/>
        <end position="340"/>
    </location>
</feature>
<comment type="caution">
    <text evidence="13">Lacks conserved residue(s) required for the propagation of feature annotation.</text>
</comment>
<keyword evidence="8 13" id="KW-0401">Integrin</keyword>
<dbReference type="Proteomes" id="UP001153709">
    <property type="component" value="Chromosome 6"/>
</dbReference>
<keyword evidence="5" id="KW-0677">Repeat</keyword>
<dbReference type="Gene3D" id="1.20.5.930">
    <property type="entry name" value="Bicelle-embedded integrin alpha(iib) transmembrane segment"/>
    <property type="match status" value="1"/>
</dbReference>
<sequence length="957" mass="105999">MMNFYKLYLTINISLIFGGCFVSAINFDIKNVVNIQLNPNDRIEGSYFGYSLLLQKGSSPLVIVGAPKFSKSTGGRIFACDILNNNGCVQYSIEVGNNGTFNGNFFGSSLDGNDESGKAFIACAPRKVLPVGRGPSLNYFLKGSCFFKRNSSITEGGYTELMPLRRENPVGRVGRGEYYYDNAFGQAGIDLFFSRETSSVLLGAPGIKNWNGAIISQSLKTLTDYTVIPHKTSPVITENYSYLGYKVGRGYHTDSSFIYAGAPRAESLLGKVKLFNDKNVNYRSFKGDEMGAYFGSAILAYDVNDDGADDLFIGAPTAAGSSFEEGCVYFYNNAAGTPIKLVGTGRRRARFGTNIVALGDIDLDSFNDVAIAAPFEDDGSGAVYVFMGSSDGIKNVYSQRLVPSTFANPALNVKGFGMGISRGNDIDGNGHNDLAIGAYKSGHVFVIPTKSVIDFHTALESNMTAITSNDNFVTLSYCINFKPRSKESNIQSLDFIFKLTMDYRVKGSKLYTENVTVFLEKTLCKSLDINLEQSLADVLPFTFILNTEPSDKIFAEGTSRIEKSIPYSHGCGTDNICQTQILVDVFSETKNIILGLTKTFSVNVKAENVGEPGYQCSIYMEVPKELELSDERKCTSENSTYICPFVSRLLDSTEKKINFDVNKIHPTTLDISVSFEIKCLGENIENKDQVEFGIIVQNYPYIEGKSDPEDFEYNDENAEEDRDVILHHTFTLGNFGPSPVKTDVYLLIPQLEIDNKDLFQLVEAKGILEGTQISCYPGNLTDTSDDIGDINLEENSSTQRTVSMSCFEKNKCLTLFCEGDYLDSSSATAKYSLKVKTSTKLLANYLLDLPDNKNILAYTTSAFLYNGTRVEGHATTLLLSLHATRVPLWVYVVSGVVGILLLCLLIFIFYKCHFFDRHYKEKMNGERLMDQHIEMEQENHNPEQGKEQDEESLKDNI</sequence>
<dbReference type="SUPFAM" id="SSF69318">
    <property type="entry name" value="Integrin alpha N-terminal domain"/>
    <property type="match status" value="1"/>
</dbReference>
<evidence type="ECO:0000256" key="11">
    <source>
        <dbReference type="ARBA" id="ARBA00023180"/>
    </source>
</evidence>
<dbReference type="Gene3D" id="2.60.40.1530">
    <property type="entry name" value="ntegrin, alpha v. Chain A, domain 4"/>
    <property type="match status" value="1"/>
</dbReference>
<evidence type="ECO:0000256" key="5">
    <source>
        <dbReference type="ARBA" id="ARBA00022737"/>
    </source>
</evidence>
<gene>
    <name evidence="16" type="ORF">DIABBA_LOCUS9052</name>
</gene>
<dbReference type="GO" id="GO:0033627">
    <property type="term" value="P:cell adhesion mediated by integrin"/>
    <property type="evidence" value="ECO:0007669"/>
    <property type="project" value="TreeGrafter"/>
</dbReference>
<dbReference type="PRINTS" id="PR01185">
    <property type="entry name" value="INTEGRINA"/>
</dbReference>
<keyword evidence="7 13" id="KW-1133">Transmembrane helix</keyword>
<evidence type="ECO:0000256" key="8">
    <source>
        <dbReference type="ARBA" id="ARBA00023037"/>
    </source>
</evidence>
<comment type="subcellular location">
    <subcellularLocation>
        <location evidence="1 13">Membrane</location>
        <topology evidence="1 13">Single-pass type I membrane protein</topology>
    </subcellularLocation>
</comment>
<dbReference type="GO" id="GO:0007157">
    <property type="term" value="P:heterophilic cell-cell adhesion via plasma membrane cell adhesion molecules"/>
    <property type="evidence" value="ECO:0007669"/>
    <property type="project" value="UniProtKB-ARBA"/>
</dbReference>
<evidence type="ECO:0000313" key="16">
    <source>
        <dbReference type="EMBL" id="CAG9835902.1"/>
    </source>
</evidence>
<evidence type="ECO:0000256" key="14">
    <source>
        <dbReference type="SAM" id="MobiDB-lite"/>
    </source>
</evidence>
<dbReference type="OrthoDB" id="5573735at2759"/>
<evidence type="ECO:0000256" key="6">
    <source>
        <dbReference type="ARBA" id="ARBA00022889"/>
    </source>
</evidence>
<feature type="transmembrane region" description="Helical" evidence="13">
    <location>
        <begin position="888"/>
        <end position="910"/>
    </location>
</feature>
<dbReference type="GO" id="GO:0007229">
    <property type="term" value="P:integrin-mediated signaling pathway"/>
    <property type="evidence" value="ECO:0007669"/>
    <property type="project" value="UniProtKB-KW"/>
</dbReference>
<evidence type="ECO:0000256" key="3">
    <source>
        <dbReference type="ARBA" id="ARBA00022692"/>
    </source>
</evidence>
<dbReference type="PANTHER" id="PTHR23220">
    <property type="entry name" value="INTEGRIN ALPHA"/>
    <property type="match status" value="1"/>
</dbReference>
<protein>
    <recommendedName>
        <fullName evidence="15">Integrin alpha second immunoglobulin-like domain-containing protein</fullName>
    </recommendedName>
</protein>
<dbReference type="InterPro" id="IPR028994">
    <property type="entry name" value="Integrin_alpha_N"/>
</dbReference>
<feature type="region of interest" description="Disordered" evidence="14">
    <location>
        <begin position="936"/>
        <end position="957"/>
    </location>
</feature>
<keyword evidence="6 13" id="KW-0130">Cell adhesion</keyword>
<dbReference type="InterPro" id="IPR048285">
    <property type="entry name" value="Integrin_alpha_Ig-like_2"/>
</dbReference>
<dbReference type="GO" id="GO:0008305">
    <property type="term" value="C:integrin complex"/>
    <property type="evidence" value="ECO:0007669"/>
    <property type="project" value="InterPro"/>
</dbReference>
<feature type="transmembrane region" description="Helical" evidence="13">
    <location>
        <begin position="7"/>
        <end position="27"/>
    </location>
</feature>
<dbReference type="Gene3D" id="2.130.10.130">
    <property type="entry name" value="Integrin alpha, N-terminal"/>
    <property type="match status" value="1"/>
</dbReference>
<organism evidence="16 17">
    <name type="scientific">Diabrotica balteata</name>
    <name type="common">Banded cucumber beetle</name>
    <dbReference type="NCBI Taxonomy" id="107213"/>
    <lineage>
        <taxon>Eukaryota</taxon>
        <taxon>Metazoa</taxon>
        <taxon>Ecdysozoa</taxon>
        <taxon>Arthropoda</taxon>
        <taxon>Hexapoda</taxon>
        <taxon>Insecta</taxon>
        <taxon>Pterygota</taxon>
        <taxon>Neoptera</taxon>
        <taxon>Endopterygota</taxon>
        <taxon>Coleoptera</taxon>
        <taxon>Polyphaga</taxon>
        <taxon>Cucujiformia</taxon>
        <taxon>Chrysomeloidea</taxon>
        <taxon>Chrysomelidae</taxon>
        <taxon>Galerucinae</taxon>
        <taxon>Diabroticina</taxon>
        <taxon>Diabroticites</taxon>
        <taxon>Diabrotica</taxon>
    </lineage>
</organism>
<feature type="domain" description="Integrin alpha second immunoglobulin-like" evidence="15">
    <location>
        <begin position="571"/>
        <end position="694"/>
    </location>
</feature>
<keyword evidence="11" id="KW-0325">Glycoprotein</keyword>
<accession>A0A9N9XGZ6</accession>
<dbReference type="EMBL" id="OU898281">
    <property type="protein sequence ID" value="CAG9835902.1"/>
    <property type="molecule type" value="Genomic_DNA"/>
</dbReference>
<dbReference type="Pfam" id="PF01839">
    <property type="entry name" value="FG-GAP"/>
    <property type="match status" value="1"/>
</dbReference>
<evidence type="ECO:0000256" key="4">
    <source>
        <dbReference type="ARBA" id="ARBA00022729"/>
    </source>
</evidence>
<dbReference type="Gene3D" id="2.60.40.1510">
    <property type="entry name" value="ntegrin, alpha v. Chain A, domain 3"/>
    <property type="match status" value="1"/>
</dbReference>
<evidence type="ECO:0000256" key="9">
    <source>
        <dbReference type="ARBA" id="ARBA00023136"/>
    </source>
</evidence>
<reference evidence="16" key="1">
    <citation type="submission" date="2022-01" db="EMBL/GenBank/DDBJ databases">
        <authorList>
            <person name="King R."/>
        </authorList>
    </citation>
    <scope>NUCLEOTIDE SEQUENCE</scope>
</reference>
<comment type="similarity">
    <text evidence="2 13">Belongs to the integrin alpha chain family.</text>
</comment>
<keyword evidence="4" id="KW-0732">Signal</keyword>
<dbReference type="InterPro" id="IPR032695">
    <property type="entry name" value="Integrin_dom_sf"/>
</dbReference>
<dbReference type="AlphaFoldDB" id="A0A9N9XGZ6"/>
<evidence type="ECO:0000256" key="2">
    <source>
        <dbReference type="ARBA" id="ARBA00008054"/>
    </source>
</evidence>
<keyword evidence="10 13" id="KW-0675">Receptor</keyword>
<dbReference type="Pfam" id="PF20805">
    <property type="entry name" value="Integrin_A_Ig_2"/>
    <property type="match status" value="1"/>
</dbReference>
<dbReference type="PROSITE" id="PS51257">
    <property type="entry name" value="PROKAR_LIPOPROTEIN"/>
    <property type="match status" value="1"/>
</dbReference>
<dbReference type="SMART" id="SM00191">
    <property type="entry name" value="Int_alpha"/>
    <property type="match status" value="4"/>
</dbReference>
<dbReference type="InterPro" id="IPR013517">
    <property type="entry name" value="FG-GAP"/>
</dbReference>
<dbReference type="GO" id="GO:0009897">
    <property type="term" value="C:external side of plasma membrane"/>
    <property type="evidence" value="ECO:0007669"/>
    <property type="project" value="TreeGrafter"/>
</dbReference>
<evidence type="ECO:0000313" key="17">
    <source>
        <dbReference type="Proteomes" id="UP001153709"/>
    </source>
</evidence>
<dbReference type="InterPro" id="IPR000413">
    <property type="entry name" value="Integrin_alpha"/>
</dbReference>
<keyword evidence="3 13" id="KW-0812">Transmembrane</keyword>
<proteinExistence type="inferred from homology"/>
<evidence type="ECO:0000259" key="15">
    <source>
        <dbReference type="Pfam" id="PF20805"/>
    </source>
</evidence>
<dbReference type="PANTHER" id="PTHR23220:SF83">
    <property type="entry name" value="INTEGRIN ALPHA-PS3-RELATED"/>
    <property type="match status" value="1"/>
</dbReference>
<evidence type="ECO:0000256" key="1">
    <source>
        <dbReference type="ARBA" id="ARBA00004479"/>
    </source>
</evidence>
<dbReference type="PROSITE" id="PS51470">
    <property type="entry name" value="FG_GAP"/>
    <property type="match status" value="2"/>
</dbReference>
<dbReference type="SUPFAM" id="SSF69179">
    <property type="entry name" value="Integrin domains"/>
    <property type="match status" value="2"/>
</dbReference>
<evidence type="ECO:0000256" key="7">
    <source>
        <dbReference type="ARBA" id="ARBA00022989"/>
    </source>
</evidence>
<name>A0A9N9XGZ6_DIABA</name>